<dbReference type="GO" id="GO:0003677">
    <property type="term" value="F:DNA binding"/>
    <property type="evidence" value="ECO:0007669"/>
    <property type="project" value="InterPro"/>
</dbReference>
<dbReference type="AlphaFoldDB" id="C1DRZ8"/>
<dbReference type="InterPro" id="IPR010982">
    <property type="entry name" value="Lambda_DNA-bd_dom_sf"/>
</dbReference>
<keyword evidence="3" id="KW-1185">Reference proteome</keyword>
<evidence type="ECO:0000313" key="3">
    <source>
        <dbReference type="Proteomes" id="UP000002424"/>
    </source>
</evidence>
<accession>C1DRZ8</accession>
<evidence type="ECO:0000256" key="1">
    <source>
        <dbReference type="SAM" id="MobiDB-lite"/>
    </source>
</evidence>
<feature type="compositionally biased region" description="Low complexity" evidence="1">
    <location>
        <begin position="1"/>
        <end position="16"/>
    </location>
</feature>
<feature type="region of interest" description="Disordered" evidence="1">
    <location>
        <begin position="1"/>
        <end position="25"/>
    </location>
</feature>
<reference evidence="2 3" key="1">
    <citation type="journal article" date="2009" name="J. Bacteriol.">
        <title>Genome sequence of Azotobacter vinelandii, an obligate aerobe specialized to support diverse anaerobic metabolic processes.</title>
        <authorList>
            <person name="Setubal J.C."/>
            <person name="dos Santos P."/>
            <person name="Goldman B.S."/>
            <person name="Ertesvag H."/>
            <person name="Espin G."/>
            <person name="Rubio L.M."/>
            <person name="Valla S."/>
            <person name="Almeida N.F."/>
            <person name="Balasubramanian D."/>
            <person name="Cromes L."/>
            <person name="Curatti L."/>
            <person name="Du Z."/>
            <person name="Godsy E."/>
            <person name="Goodner B."/>
            <person name="Hellner-Burris K."/>
            <person name="Hernandez J.A."/>
            <person name="Houmiel K."/>
            <person name="Imperial J."/>
            <person name="Kennedy C."/>
            <person name="Larson T.J."/>
            <person name="Latreille P."/>
            <person name="Ligon L.S."/>
            <person name="Lu J."/>
            <person name="Maerk M."/>
            <person name="Miller N.M."/>
            <person name="Norton S."/>
            <person name="O'Carroll I.P."/>
            <person name="Paulsen I."/>
            <person name="Raulfs E.C."/>
            <person name="Roemer R."/>
            <person name="Rosser J."/>
            <person name="Segura D."/>
            <person name="Slater S."/>
            <person name="Stricklin S.L."/>
            <person name="Studholme D.J."/>
            <person name="Sun J."/>
            <person name="Viana C.J."/>
            <person name="Wallin E."/>
            <person name="Wang B."/>
            <person name="Wheeler C."/>
            <person name="Zhu H."/>
            <person name="Dean D.R."/>
            <person name="Dixon R."/>
            <person name="Wood D."/>
        </authorList>
    </citation>
    <scope>NUCLEOTIDE SEQUENCE [LARGE SCALE GENOMIC DNA]</scope>
    <source>
        <strain evidence="3">DJ / ATCC BAA-1303</strain>
    </source>
</reference>
<dbReference type="eggNOG" id="COG2944">
    <property type="taxonomic scope" value="Bacteria"/>
</dbReference>
<evidence type="ECO:0000313" key="2">
    <source>
        <dbReference type="EMBL" id="ACO79873.1"/>
    </source>
</evidence>
<dbReference type="HOGENOM" id="CLU_2448311_0_0_6"/>
<dbReference type="SUPFAM" id="SSF47413">
    <property type="entry name" value="lambda repressor-like DNA-binding domains"/>
    <property type="match status" value="1"/>
</dbReference>
<dbReference type="EnsemblBacteria" id="ACO79873">
    <property type="protein sequence ID" value="ACO79873"/>
    <property type="gene ID" value="Avin_37280"/>
</dbReference>
<dbReference type="EMBL" id="CP001157">
    <property type="protein sequence ID" value="ACO79873.1"/>
    <property type="molecule type" value="Genomic_DNA"/>
</dbReference>
<dbReference type="OrthoDB" id="3196789at2"/>
<dbReference type="KEGG" id="avn:Avin_37280"/>
<proteinExistence type="predicted"/>
<dbReference type="Proteomes" id="UP000002424">
    <property type="component" value="Chromosome"/>
</dbReference>
<dbReference type="InterPro" id="IPR001387">
    <property type="entry name" value="Cro/C1-type_HTH"/>
</dbReference>
<protein>
    <recommendedName>
        <fullName evidence="4">HTH cro/C1-type domain-containing protein</fullName>
    </recommendedName>
</protein>
<sequence length="89" mass="10059">MSMATSSYSPASESSPLDQRHYGQRIAEERERLGFTQAEFATLLGIGIKKGRAIEQGSQRPLTTQLMPYLALQRVDMNYVLIGKRIQRD</sequence>
<organism evidence="2 3">
    <name type="scientific">Azotobacter vinelandii (strain DJ / ATCC BAA-1303)</name>
    <dbReference type="NCBI Taxonomy" id="322710"/>
    <lineage>
        <taxon>Bacteria</taxon>
        <taxon>Pseudomonadati</taxon>
        <taxon>Pseudomonadota</taxon>
        <taxon>Gammaproteobacteria</taxon>
        <taxon>Pseudomonadales</taxon>
        <taxon>Pseudomonadaceae</taxon>
        <taxon>Azotobacter</taxon>
    </lineage>
</organism>
<evidence type="ECO:0008006" key="4">
    <source>
        <dbReference type="Google" id="ProtNLM"/>
    </source>
</evidence>
<dbReference type="CDD" id="cd00093">
    <property type="entry name" value="HTH_XRE"/>
    <property type="match status" value="1"/>
</dbReference>
<gene>
    <name evidence="2" type="ordered locus">Avin_37280</name>
</gene>
<dbReference type="Gene3D" id="1.10.260.40">
    <property type="entry name" value="lambda repressor-like DNA-binding domains"/>
    <property type="match status" value="1"/>
</dbReference>
<name>C1DRZ8_AZOVD</name>